<dbReference type="Gene3D" id="2.160.20.10">
    <property type="entry name" value="Single-stranded right-handed beta-helix, Pectin lyase-like"/>
    <property type="match status" value="1"/>
</dbReference>
<comment type="caution">
    <text evidence="7">The sequence shown here is derived from an EMBL/GenBank/DDBJ whole genome shotgun (WGS) entry which is preliminary data.</text>
</comment>
<reference evidence="7" key="1">
    <citation type="submission" date="2022-04" db="EMBL/GenBank/DDBJ databases">
        <title>Carnegiea gigantea Genome sequencing and assembly v2.</title>
        <authorList>
            <person name="Copetti D."/>
            <person name="Sanderson M.J."/>
            <person name="Burquez A."/>
            <person name="Wojciechowski M.F."/>
        </authorList>
    </citation>
    <scope>NUCLEOTIDE SEQUENCE</scope>
    <source>
        <strain evidence="7">SGP5-SGP5p</strain>
        <tissue evidence="7">Aerial part</tissue>
    </source>
</reference>
<dbReference type="OrthoDB" id="2019149at2759"/>
<comment type="pathway">
    <text evidence="1">Glycan metabolism; pectin degradation; 2-dehydro-3-deoxy-D-gluconate from pectin: step 1/5.</text>
</comment>
<evidence type="ECO:0000256" key="2">
    <source>
        <dbReference type="ARBA" id="ARBA00008891"/>
    </source>
</evidence>
<keyword evidence="5" id="KW-0063">Aspartyl esterase</keyword>
<gene>
    <name evidence="7" type="ORF">Cgig2_022816</name>
</gene>
<dbReference type="GO" id="GO:0030599">
    <property type="term" value="F:pectinesterase activity"/>
    <property type="evidence" value="ECO:0007669"/>
    <property type="project" value="UniProtKB-EC"/>
</dbReference>
<dbReference type="PANTHER" id="PTHR31321:SF134">
    <property type="entry name" value="PECTINESTERASE"/>
    <property type="match status" value="1"/>
</dbReference>
<protein>
    <recommendedName>
        <fullName evidence="3">pectinesterase</fullName>
        <ecNumber evidence="3">3.1.1.11</ecNumber>
    </recommendedName>
</protein>
<dbReference type="PANTHER" id="PTHR31321">
    <property type="entry name" value="ACYL-COA THIOESTER HYDROLASE YBHC-RELATED"/>
    <property type="match status" value="1"/>
</dbReference>
<evidence type="ECO:0000313" key="8">
    <source>
        <dbReference type="Proteomes" id="UP001153076"/>
    </source>
</evidence>
<dbReference type="GO" id="GO:0045490">
    <property type="term" value="P:pectin catabolic process"/>
    <property type="evidence" value="ECO:0007669"/>
    <property type="project" value="TreeGrafter"/>
</dbReference>
<dbReference type="InterPro" id="IPR000070">
    <property type="entry name" value="Pectinesterase_cat"/>
</dbReference>
<dbReference type="GO" id="GO:0042545">
    <property type="term" value="P:cell wall modification"/>
    <property type="evidence" value="ECO:0007669"/>
    <property type="project" value="InterPro"/>
</dbReference>
<evidence type="ECO:0000313" key="7">
    <source>
        <dbReference type="EMBL" id="KAJ8447087.1"/>
    </source>
</evidence>
<comment type="similarity">
    <text evidence="2">Belongs to the pectinesterase family.</text>
</comment>
<organism evidence="7 8">
    <name type="scientific">Carnegiea gigantea</name>
    <dbReference type="NCBI Taxonomy" id="171969"/>
    <lineage>
        <taxon>Eukaryota</taxon>
        <taxon>Viridiplantae</taxon>
        <taxon>Streptophyta</taxon>
        <taxon>Embryophyta</taxon>
        <taxon>Tracheophyta</taxon>
        <taxon>Spermatophyta</taxon>
        <taxon>Magnoliopsida</taxon>
        <taxon>eudicotyledons</taxon>
        <taxon>Gunneridae</taxon>
        <taxon>Pentapetalae</taxon>
        <taxon>Caryophyllales</taxon>
        <taxon>Cactineae</taxon>
        <taxon>Cactaceae</taxon>
        <taxon>Cactoideae</taxon>
        <taxon>Echinocereeae</taxon>
        <taxon>Carnegiea</taxon>
    </lineage>
</organism>
<dbReference type="InterPro" id="IPR011050">
    <property type="entry name" value="Pectin_lyase_fold/virulence"/>
</dbReference>
<keyword evidence="8" id="KW-1185">Reference proteome</keyword>
<accession>A0A9Q1QLW0</accession>
<sequence>MTKANAKSLIRRREKIKIDRDKEYIVLEGSGRSRTTVTFDAHDSTADSSTFAVHADNFVAKDITFKNSHSRSDDQAVAFRTSGDKHAYFSCGFEGYQDTLWDDKGRHYFGSCYIEGAVDFIWGDGQSIYENCDINIVGRGYITAQGRNTEDDPSGFVFKDCEISGTGHGFLGRAYRPYSRVIFIDSKFSDVIDPLGWFVWRQHGHE</sequence>
<dbReference type="Proteomes" id="UP001153076">
    <property type="component" value="Unassembled WGS sequence"/>
</dbReference>
<evidence type="ECO:0000256" key="3">
    <source>
        <dbReference type="ARBA" id="ARBA00013229"/>
    </source>
</evidence>
<evidence type="ECO:0000259" key="6">
    <source>
        <dbReference type="Pfam" id="PF01095"/>
    </source>
</evidence>
<dbReference type="EMBL" id="JAKOGI010000041">
    <property type="protein sequence ID" value="KAJ8447087.1"/>
    <property type="molecule type" value="Genomic_DNA"/>
</dbReference>
<keyword evidence="4" id="KW-0378">Hydrolase</keyword>
<dbReference type="EC" id="3.1.1.11" evidence="3"/>
<dbReference type="SUPFAM" id="SSF51126">
    <property type="entry name" value="Pectin lyase-like"/>
    <property type="match status" value="1"/>
</dbReference>
<evidence type="ECO:0000256" key="1">
    <source>
        <dbReference type="ARBA" id="ARBA00005184"/>
    </source>
</evidence>
<dbReference type="Pfam" id="PF01095">
    <property type="entry name" value="Pectinesterase"/>
    <property type="match status" value="1"/>
</dbReference>
<evidence type="ECO:0000256" key="5">
    <source>
        <dbReference type="ARBA" id="ARBA00023085"/>
    </source>
</evidence>
<name>A0A9Q1QLW0_9CARY</name>
<evidence type="ECO:0000256" key="4">
    <source>
        <dbReference type="ARBA" id="ARBA00022801"/>
    </source>
</evidence>
<feature type="domain" description="Pectinesterase catalytic" evidence="6">
    <location>
        <begin position="13"/>
        <end position="202"/>
    </location>
</feature>
<proteinExistence type="inferred from homology"/>
<dbReference type="InterPro" id="IPR012334">
    <property type="entry name" value="Pectin_lyas_fold"/>
</dbReference>
<dbReference type="AlphaFoldDB" id="A0A9Q1QLW0"/>